<proteinExistence type="predicted"/>
<evidence type="ECO:0000259" key="2">
    <source>
        <dbReference type="Pfam" id="PF19313"/>
    </source>
</evidence>
<keyword evidence="1" id="KW-0732">Signal</keyword>
<reference evidence="3 4" key="1">
    <citation type="submission" date="2016-10" db="EMBL/GenBank/DDBJ databases">
        <authorList>
            <person name="de Groot N.N."/>
        </authorList>
    </citation>
    <scope>NUCLEOTIDE SEQUENCE [LARGE SCALE GENOMIC DNA]</scope>
    <source>
        <strain evidence="3 4">DSM 23421</strain>
    </source>
</reference>
<dbReference type="STRING" id="641691.SAMN05421636_102189"/>
<dbReference type="CDD" id="cd09618">
    <property type="entry name" value="CBM9_like_2"/>
    <property type="match status" value="1"/>
</dbReference>
<dbReference type="OrthoDB" id="9786766at2"/>
<evidence type="ECO:0000313" key="3">
    <source>
        <dbReference type="EMBL" id="SDD87717.1"/>
    </source>
</evidence>
<dbReference type="SUPFAM" id="SSF49344">
    <property type="entry name" value="CBD9-like"/>
    <property type="match status" value="1"/>
</dbReference>
<evidence type="ECO:0000256" key="1">
    <source>
        <dbReference type="SAM" id="SignalP"/>
    </source>
</evidence>
<feature type="domain" description="DUF5916" evidence="2">
    <location>
        <begin position="255"/>
        <end position="357"/>
    </location>
</feature>
<dbReference type="EMBL" id="FNAO01000002">
    <property type="protein sequence ID" value="SDD87717.1"/>
    <property type="molecule type" value="Genomic_DNA"/>
</dbReference>
<feature type="signal peptide" evidence="1">
    <location>
        <begin position="1"/>
        <end position="22"/>
    </location>
</feature>
<feature type="chain" id="PRO_5011792469" description="DUF5916 domain-containing protein" evidence="1">
    <location>
        <begin position="23"/>
        <end position="736"/>
    </location>
</feature>
<accession>A0A1G6YDB3</accession>
<dbReference type="Pfam" id="PF19313">
    <property type="entry name" value="DUF5916"/>
    <property type="match status" value="1"/>
</dbReference>
<keyword evidence="4" id="KW-1185">Reference proteome</keyword>
<name>A0A1G6YDB3_9FLAO</name>
<dbReference type="InterPro" id="IPR045670">
    <property type="entry name" value="DUF5916"/>
</dbReference>
<evidence type="ECO:0000313" key="4">
    <source>
        <dbReference type="Proteomes" id="UP000199109"/>
    </source>
</evidence>
<dbReference type="Gene3D" id="2.60.40.1190">
    <property type="match status" value="1"/>
</dbReference>
<gene>
    <name evidence="3" type="ORF">SAMN05421636_102189</name>
</gene>
<dbReference type="AlphaFoldDB" id="A0A1G6YDB3"/>
<organism evidence="3 4">
    <name type="scientific">Pricia antarctica</name>
    <dbReference type="NCBI Taxonomy" id="641691"/>
    <lineage>
        <taxon>Bacteria</taxon>
        <taxon>Pseudomonadati</taxon>
        <taxon>Bacteroidota</taxon>
        <taxon>Flavobacteriia</taxon>
        <taxon>Flavobacteriales</taxon>
        <taxon>Flavobacteriaceae</taxon>
        <taxon>Pricia</taxon>
    </lineage>
</organism>
<sequence>MPFPRTLIFCLVVSLTFFGADAQESVDSTGLSKRPVMAATVLEDSPVIDGDVLNDAIWQGVAAFGDLTQAQPNFGKPASEKTEIRVGYTSETFYVAVVCYDSRPDKLVVSDARRDANLDNTDAFLFILDTYKDSQNGFIFGTNSIGVEYDAQVDNEGQGNTNVNRQQVGTIGGFNLNWDGSWEVRTEVGDYGWSAEFAIPLRTLRFQPGKDWGVNFRRNIRKTNEVVYWSPLPVSFNINRLSLAGTLTGLDLRSPGNLKVIPYVLGQVSRDFTTADSKSDFRFEAGGDVKYSITPSLTLDLTYNTDFAQVEVDDQQVNLDRFNLFFPEKRPFFLENAGLFSVGNPGEVDLFFSRRIGIGEGGTVVPIIGGARLSGKLNRTNVGLLTMFTEEVAEAGIQQNNFSVGRVNHEFKGRSALGAMWVSKKGLQTDDDFNRTIAIDGKWGLGRKARLSGFYARSADAKESLDGHAFLLQSDYKWNNWDMKAAYTEVGEGFNPEVGFLLRPAFRKPEGFLMYHLRPKKEDAKILEYRPHVSYQGYWNFDGFLETGFLHIDNHWEFKSGTEMHTGVNVTTEGVLEPFEISKGVIVSPGTYRHAEGAFVFFTNQSKPISVNIRSVNGGSFGGTRSINSGTLRLRAGDKFNAAFTYLYNWFDLPGGSFSANVFRSQISYSFKPNMYLQGLVQNNTVDHLWAFNFRFGWLQRANTGLFVVYNHNLQDGGPLNNSFIIKYTRMIDLLK</sequence>
<dbReference type="Proteomes" id="UP000199109">
    <property type="component" value="Unassembled WGS sequence"/>
</dbReference>
<protein>
    <recommendedName>
        <fullName evidence="2">DUF5916 domain-containing protein</fullName>
    </recommendedName>
</protein>